<dbReference type="SUPFAM" id="SSF55073">
    <property type="entry name" value="Nucleotide cyclase"/>
    <property type="match status" value="1"/>
</dbReference>
<reference evidence="2" key="1">
    <citation type="submission" date="2016-04" db="EMBL/GenBank/DDBJ databases">
        <authorList>
            <person name="Evans L.H."/>
            <person name="Alamgir A."/>
            <person name="Owens N."/>
            <person name="Weber N.D."/>
            <person name="Virtaneva K."/>
            <person name="Barbian K."/>
            <person name="Babar A."/>
            <person name="Rosenke K."/>
        </authorList>
    </citation>
    <scope>NUCLEOTIDE SEQUENCE</scope>
    <source>
        <strain evidence="2">86</strain>
    </source>
</reference>
<dbReference type="InterPro" id="IPR029787">
    <property type="entry name" value="Nucleotide_cyclase"/>
</dbReference>
<dbReference type="PANTHER" id="PTHR43081:SF11">
    <property type="entry name" value="BLR2264 PROTEIN"/>
    <property type="match status" value="1"/>
</dbReference>
<proteinExistence type="predicted"/>
<feature type="domain" description="Guanylate cyclase" evidence="1">
    <location>
        <begin position="214"/>
        <end position="348"/>
    </location>
</feature>
<sequence>MLLPRNPIRDWMNSEAWEIAAPDDDGYGMRRFARMLHACGLPVRRFRFATPALHPLYRAMTFSWDADGDRVDEVEIPHDVSETDPSFFQSPLYAIFFEGAHAVRRRPQLPRQCDCPRDPMEAGMTDFATFRMQFRMLPMPEGAFSIATDAPEGFDSRHLALIDDAMPAMSHLSELILFSEMTKTLMHTYLGRTPGERVMSGQIRRGDGIDIRAVIWFSDLRESTRLSAELPRAEFLALLNRYFDCAAGPVLAEGGEVLRYIGDAVLAIFPAETEAQTRDACERAVRAARAARLCLAELNAERAAEAKPPIEFGIGLHVGEVTYGNIGVPDRLEFTVIGEAANRAARLQNQSKILRRPLVVSEDFARAHGGNWQRLGLMETRGMAAATVYGPADWPL</sequence>
<protein>
    <submittedName>
        <fullName evidence="2">Putative adenylate/guanylate cyclase</fullName>
    </submittedName>
</protein>
<dbReference type="EMBL" id="FLUO01000001">
    <property type="protein sequence ID" value="SBV96633.1"/>
    <property type="molecule type" value="Genomic_DNA"/>
</dbReference>
<dbReference type="GO" id="GO:0006171">
    <property type="term" value="P:cAMP biosynthetic process"/>
    <property type="evidence" value="ECO:0007669"/>
    <property type="project" value="TreeGrafter"/>
</dbReference>
<dbReference type="PANTHER" id="PTHR43081">
    <property type="entry name" value="ADENYLATE CYCLASE, TERMINAL-DIFFERENTIATION SPECIFIC-RELATED"/>
    <property type="match status" value="1"/>
</dbReference>
<dbReference type="Pfam" id="PF00211">
    <property type="entry name" value="Guanylate_cyc"/>
    <property type="match status" value="1"/>
</dbReference>
<dbReference type="InterPro" id="IPR050697">
    <property type="entry name" value="Adenylyl/Guanylyl_Cyclase_3/4"/>
</dbReference>
<evidence type="ECO:0000313" key="2">
    <source>
        <dbReference type="EMBL" id="SBV96633.1"/>
    </source>
</evidence>
<name>A0A212JAY5_9PROT</name>
<accession>A0A212JAY5</accession>
<dbReference type="GO" id="GO:0004016">
    <property type="term" value="F:adenylate cyclase activity"/>
    <property type="evidence" value="ECO:0007669"/>
    <property type="project" value="UniProtKB-ARBA"/>
</dbReference>
<gene>
    <name evidence="2" type="ORF">KL86APRO_10784</name>
</gene>
<dbReference type="InterPro" id="IPR001054">
    <property type="entry name" value="A/G_cyclase"/>
</dbReference>
<dbReference type="GO" id="GO:0035556">
    <property type="term" value="P:intracellular signal transduction"/>
    <property type="evidence" value="ECO:0007669"/>
    <property type="project" value="InterPro"/>
</dbReference>
<dbReference type="SMART" id="SM00044">
    <property type="entry name" value="CYCc"/>
    <property type="match status" value="1"/>
</dbReference>
<dbReference type="AlphaFoldDB" id="A0A212JAY5"/>
<organism evidence="2">
    <name type="scientific">uncultured Alphaproteobacteria bacterium</name>
    <dbReference type="NCBI Taxonomy" id="91750"/>
    <lineage>
        <taxon>Bacteria</taxon>
        <taxon>Pseudomonadati</taxon>
        <taxon>Pseudomonadota</taxon>
        <taxon>Alphaproteobacteria</taxon>
        <taxon>environmental samples</taxon>
    </lineage>
</organism>
<dbReference type="PROSITE" id="PS50125">
    <property type="entry name" value="GUANYLATE_CYCLASE_2"/>
    <property type="match status" value="1"/>
</dbReference>
<dbReference type="Gene3D" id="3.30.70.1230">
    <property type="entry name" value="Nucleotide cyclase"/>
    <property type="match status" value="1"/>
</dbReference>
<evidence type="ECO:0000259" key="1">
    <source>
        <dbReference type="PROSITE" id="PS50125"/>
    </source>
</evidence>
<dbReference type="CDD" id="cd07302">
    <property type="entry name" value="CHD"/>
    <property type="match status" value="1"/>
</dbReference>